<keyword evidence="2 4" id="KW-0560">Oxidoreductase</keyword>
<evidence type="ECO:0000313" key="4">
    <source>
        <dbReference type="EMBL" id="MEA1080487.1"/>
    </source>
</evidence>
<proteinExistence type="inferred from homology"/>
<dbReference type="PANTHER" id="PTHR13847:SF280">
    <property type="entry name" value="D-AMINO ACID DEHYDROGENASE"/>
    <property type="match status" value="1"/>
</dbReference>
<dbReference type="SUPFAM" id="SSF54373">
    <property type="entry name" value="FAD-linked reductases, C-terminal domain"/>
    <property type="match status" value="1"/>
</dbReference>
<evidence type="ECO:0000259" key="3">
    <source>
        <dbReference type="Pfam" id="PF01266"/>
    </source>
</evidence>
<evidence type="ECO:0000256" key="1">
    <source>
        <dbReference type="ARBA" id="ARBA00009410"/>
    </source>
</evidence>
<comment type="similarity">
    <text evidence="1">Belongs to the DadA oxidoreductase family.</text>
</comment>
<dbReference type="InterPro" id="IPR006076">
    <property type="entry name" value="FAD-dep_OxRdtase"/>
</dbReference>
<reference evidence="4 5" key="1">
    <citation type="submission" date="2023-12" db="EMBL/GenBank/DDBJ databases">
        <title>Marinobacter qingdaonensis sp. nov., isolated from the intertidal sediment of Qingdao, PR China.</title>
        <authorList>
            <person name="Li Y."/>
        </authorList>
    </citation>
    <scope>NUCLEOTIDE SEQUENCE [LARGE SCALE GENOMIC DNA]</scope>
    <source>
        <strain evidence="4 5">ASW11-75</strain>
    </source>
</reference>
<organism evidence="4 5">
    <name type="scientific">Marinobacter qingdaonensis</name>
    <dbReference type="NCBI Taxonomy" id="3108486"/>
    <lineage>
        <taxon>Bacteria</taxon>
        <taxon>Pseudomonadati</taxon>
        <taxon>Pseudomonadota</taxon>
        <taxon>Gammaproteobacteria</taxon>
        <taxon>Pseudomonadales</taxon>
        <taxon>Marinobacteraceae</taxon>
        <taxon>Marinobacter</taxon>
    </lineage>
</organism>
<dbReference type="Pfam" id="PF01266">
    <property type="entry name" value="DAO"/>
    <property type="match status" value="1"/>
</dbReference>
<dbReference type="GO" id="GO:0016491">
    <property type="term" value="F:oxidoreductase activity"/>
    <property type="evidence" value="ECO:0007669"/>
    <property type="project" value="UniProtKB-KW"/>
</dbReference>
<evidence type="ECO:0000313" key="5">
    <source>
        <dbReference type="Proteomes" id="UP001305746"/>
    </source>
</evidence>
<dbReference type="Proteomes" id="UP001305746">
    <property type="component" value="Unassembled WGS sequence"/>
</dbReference>
<protein>
    <submittedName>
        <fullName evidence="4">D-amino acid dehydrogenase</fullName>
        <ecNumber evidence="4">1.4.99.-</ecNumber>
    </submittedName>
</protein>
<dbReference type="NCBIfam" id="NF001933">
    <property type="entry name" value="PRK00711.1"/>
    <property type="match status" value="1"/>
</dbReference>
<dbReference type="Gene3D" id="3.50.50.60">
    <property type="entry name" value="FAD/NAD(P)-binding domain"/>
    <property type="match status" value="2"/>
</dbReference>
<dbReference type="PANTHER" id="PTHR13847">
    <property type="entry name" value="SARCOSINE DEHYDROGENASE-RELATED"/>
    <property type="match status" value="1"/>
</dbReference>
<gene>
    <name evidence="4" type="ORF">U5822_07390</name>
</gene>
<sequence>MAGVSTAAGRRGCEVNRHREARMRIVVVGAGVVGVTTAYELSSRGHEVTVLERQAIAGNETSKGNAAQRSYGVVYPWADPKMVLKALPWLLKQDGPLKMRMPPSVEAVRFLFSTLRFARAPGVFGLNRRAMLRLGIHSRERFLALEQALALDFDGGHRGLLHLASAPEALVGYHEIHRLLQELGIASRLLTPDEVREVEPGMLGDGPLCGALSYDSDGTGDCHQFTRALAEACARQGVTFRYQVEAEELVGDHHRIGAIDFTTEDGERERLEADAFVICAGAWSDYLVRPLGLPLPIYPVKGYSLTAPLTDPDRAPVSTVHDDNYKVVSTRLGDRLRATGFVELADFNRDIPEARLATIRKSVTSRFPGCADLMAAETWTGFRPMTPDGPAIIGRGPRDNLFLNTGHGTFGWTLSAGSASVIAQVIDGEAPAVELDAFRPGRFQE</sequence>
<dbReference type="InterPro" id="IPR036188">
    <property type="entry name" value="FAD/NAD-bd_sf"/>
</dbReference>
<keyword evidence="5" id="KW-1185">Reference proteome</keyword>
<dbReference type="Gene3D" id="3.30.9.10">
    <property type="entry name" value="D-Amino Acid Oxidase, subunit A, domain 2"/>
    <property type="match status" value="1"/>
</dbReference>
<name>A0ABU5NXM4_9GAMM</name>
<evidence type="ECO:0000256" key="2">
    <source>
        <dbReference type="ARBA" id="ARBA00023002"/>
    </source>
</evidence>
<dbReference type="EMBL" id="JAYDCJ010000003">
    <property type="protein sequence ID" value="MEA1080487.1"/>
    <property type="molecule type" value="Genomic_DNA"/>
</dbReference>
<accession>A0ABU5NXM4</accession>
<dbReference type="EC" id="1.4.99.-" evidence="4"/>
<feature type="domain" description="FAD dependent oxidoreductase" evidence="3">
    <location>
        <begin position="24"/>
        <end position="424"/>
    </location>
</feature>
<comment type="caution">
    <text evidence="4">The sequence shown here is derived from an EMBL/GenBank/DDBJ whole genome shotgun (WGS) entry which is preliminary data.</text>
</comment>
<dbReference type="SUPFAM" id="SSF51905">
    <property type="entry name" value="FAD/NAD(P)-binding domain"/>
    <property type="match status" value="1"/>
</dbReference>